<sequence>MPTPKISLKDFKSLLTRCSLALSHVRSTLPATSSNPNPNPSFVPKQINEAQKVNTLTHPKIKFEASENVVADCEARPSGVDKDEKQSDGADFTVKPVDGSDASPAVKPDLHEKGLDVVDVNANSIAMKVEKVDEVENPNSEGWGRDVEEEKEKRDKEEERRWIKRFGLQVLVN</sequence>
<dbReference type="PANTHER" id="PTHR36764:SF1">
    <property type="entry name" value="TRNA (ILE)-LYSIDINE SYNTHASE"/>
    <property type="match status" value="1"/>
</dbReference>
<name>A0A314U7E9_PRUYE</name>
<accession>A0A314U7E9</accession>
<organism evidence="2 3">
    <name type="scientific">Prunus yedoensis var. nudiflora</name>
    <dbReference type="NCBI Taxonomy" id="2094558"/>
    <lineage>
        <taxon>Eukaryota</taxon>
        <taxon>Viridiplantae</taxon>
        <taxon>Streptophyta</taxon>
        <taxon>Embryophyta</taxon>
        <taxon>Tracheophyta</taxon>
        <taxon>Spermatophyta</taxon>
        <taxon>Magnoliopsida</taxon>
        <taxon>eudicotyledons</taxon>
        <taxon>Gunneridae</taxon>
        <taxon>Pentapetalae</taxon>
        <taxon>rosids</taxon>
        <taxon>fabids</taxon>
        <taxon>Rosales</taxon>
        <taxon>Rosaceae</taxon>
        <taxon>Amygdaloideae</taxon>
        <taxon>Amygdaleae</taxon>
        <taxon>Prunus</taxon>
    </lineage>
</organism>
<evidence type="ECO:0000313" key="3">
    <source>
        <dbReference type="Proteomes" id="UP000250321"/>
    </source>
</evidence>
<reference evidence="2 3" key="1">
    <citation type="submission" date="2018-02" db="EMBL/GenBank/DDBJ databases">
        <title>Draft genome of wild Prunus yedoensis var. nudiflora.</title>
        <authorList>
            <person name="Baek S."/>
            <person name="Kim J.-H."/>
            <person name="Choi K."/>
            <person name="Kim G.-B."/>
            <person name="Cho A."/>
            <person name="Jang H."/>
            <person name="Shin C.-H."/>
            <person name="Yu H.-J."/>
            <person name="Mun J.-H."/>
        </authorList>
    </citation>
    <scope>NUCLEOTIDE SEQUENCE [LARGE SCALE GENOMIC DNA]</scope>
    <source>
        <strain evidence="3">cv. Jeju island</strain>
        <tissue evidence="2">Leaf</tissue>
    </source>
</reference>
<protein>
    <submittedName>
        <fullName evidence="2">Uncharacterized protein</fullName>
    </submittedName>
</protein>
<dbReference type="AlphaFoldDB" id="A0A314U7E9"/>
<dbReference type="PANTHER" id="PTHR36764">
    <property type="entry name" value="TRNA (ILE)-LYSIDINE SYNTHASE"/>
    <property type="match status" value="1"/>
</dbReference>
<evidence type="ECO:0000313" key="2">
    <source>
        <dbReference type="EMBL" id="PQM33048.1"/>
    </source>
</evidence>
<keyword evidence="3" id="KW-1185">Reference proteome</keyword>
<dbReference type="STRING" id="2094558.A0A314U7E9"/>
<feature type="compositionally biased region" description="Basic and acidic residues" evidence="1">
    <location>
        <begin position="75"/>
        <end position="88"/>
    </location>
</feature>
<feature type="region of interest" description="Disordered" evidence="1">
    <location>
        <begin position="132"/>
        <end position="156"/>
    </location>
</feature>
<proteinExistence type="predicted"/>
<evidence type="ECO:0000256" key="1">
    <source>
        <dbReference type="SAM" id="MobiDB-lite"/>
    </source>
</evidence>
<feature type="compositionally biased region" description="Basic and acidic residues" evidence="1">
    <location>
        <begin position="143"/>
        <end position="156"/>
    </location>
</feature>
<dbReference type="EMBL" id="PJQY01003974">
    <property type="protein sequence ID" value="PQM33048.1"/>
    <property type="molecule type" value="Genomic_DNA"/>
</dbReference>
<gene>
    <name evidence="2" type="ORF">Pyn_41135</name>
</gene>
<comment type="caution">
    <text evidence="2">The sequence shown here is derived from an EMBL/GenBank/DDBJ whole genome shotgun (WGS) entry which is preliminary data.</text>
</comment>
<dbReference type="GO" id="GO:0009507">
    <property type="term" value="C:chloroplast"/>
    <property type="evidence" value="ECO:0007669"/>
    <property type="project" value="TreeGrafter"/>
</dbReference>
<feature type="region of interest" description="Disordered" evidence="1">
    <location>
        <begin position="75"/>
        <end position="110"/>
    </location>
</feature>
<dbReference type="Proteomes" id="UP000250321">
    <property type="component" value="Unassembled WGS sequence"/>
</dbReference>
<dbReference type="OrthoDB" id="1922268at2759"/>